<proteinExistence type="predicted"/>
<reference evidence="4" key="1">
    <citation type="submission" date="2020-08" db="EMBL/GenBank/DDBJ databases">
        <title>Genome public.</title>
        <authorList>
            <person name="Liu C."/>
            <person name="Sun Q."/>
        </authorList>
    </citation>
    <scope>NUCLEOTIDE SEQUENCE</scope>
    <source>
        <strain evidence="4">NSJ-54</strain>
    </source>
</reference>
<keyword evidence="5" id="KW-1185">Reference proteome</keyword>
<dbReference type="Pfam" id="PF17963">
    <property type="entry name" value="Big_9"/>
    <property type="match status" value="1"/>
</dbReference>
<dbReference type="Gene3D" id="2.60.40.3440">
    <property type="match status" value="1"/>
</dbReference>
<evidence type="ECO:0000313" key="4">
    <source>
        <dbReference type="EMBL" id="MBC8570169.1"/>
    </source>
</evidence>
<keyword evidence="2" id="KW-0732">Signal</keyword>
<feature type="chain" id="PRO_5039344922" evidence="2">
    <location>
        <begin position="25"/>
        <end position="418"/>
    </location>
</feature>
<dbReference type="PROSITE" id="PS51272">
    <property type="entry name" value="SLH"/>
    <property type="match status" value="1"/>
</dbReference>
<organism evidence="4 5">
    <name type="scientific">Zongyangia hominis</name>
    <dbReference type="NCBI Taxonomy" id="2763677"/>
    <lineage>
        <taxon>Bacteria</taxon>
        <taxon>Bacillati</taxon>
        <taxon>Bacillota</taxon>
        <taxon>Clostridia</taxon>
        <taxon>Eubacteriales</taxon>
        <taxon>Oscillospiraceae</taxon>
        <taxon>Zongyangia</taxon>
    </lineage>
</organism>
<dbReference type="AlphaFoldDB" id="A0A926ED21"/>
<evidence type="ECO:0000256" key="2">
    <source>
        <dbReference type="SAM" id="SignalP"/>
    </source>
</evidence>
<dbReference type="InterPro" id="IPR001119">
    <property type="entry name" value="SLH_dom"/>
</dbReference>
<evidence type="ECO:0000256" key="1">
    <source>
        <dbReference type="ARBA" id="ARBA00022737"/>
    </source>
</evidence>
<evidence type="ECO:0000313" key="5">
    <source>
        <dbReference type="Proteomes" id="UP000660861"/>
    </source>
</evidence>
<gene>
    <name evidence="4" type="ORF">H8709_04925</name>
</gene>
<dbReference type="Proteomes" id="UP000660861">
    <property type="component" value="Unassembled WGS sequence"/>
</dbReference>
<feature type="signal peptide" evidence="2">
    <location>
        <begin position="1"/>
        <end position="24"/>
    </location>
</feature>
<name>A0A926ED21_9FIRM</name>
<dbReference type="RefSeq" id="WP_262397257.1">
    <property type="nucleotide sequence ID" value="NZ_JACRTC010000002.1"/>
</dbReference>
<comment type="caution">
    <text evidence="4">The sequence shown here is derived from an EMBL/GenBank/DDBJ whole genome shotgun (WGS) entry which is preliminary data.</text>
</comment>
<sequence>MKNKMKELSAALMAAVMLCTSAFAIGDVWWPAAATTKEETCTITFKKGGVYELSPVDLEYRLGIAQGELKGITITKLPAVGDGILMLADIEVDEYDYVPREKIHSMYFVPIRDITTTSFTFIPECDNPTVTTLNMNFTEDLKASPKVSDLKFATMSGAVLSSAFDCYDVDMNDVTIKITQQPTKGELKVSGMSFSYEPYPGETGKDRFSYCAVDSQGNYSSDAVVNIDLEKCSGTQYADMAKNPSAYAAVKLSEAGLMTGEKLGGTQLFYPERSVSRGELMMMLLAAKGYDKDLAACVNTGLDNDSEIPMWLKPYVASAMENGLITESSFQASGVPTNAEAVVMVNRASGVDNATGVNLKVSDAGEIPDWATQSYMNLSAYGMLSTHDGSVYPTKELSRAGAADLVWALCQQENASEK</sequence>
<evidence type="ECO:0000259" key="3">
    <source>
        <dbReference type="PROSITE" id="PS51272"/>
    </source>
</evidence>
<accession>A0A926ED21</accession>
<keyword evidence="1" id="KW-0677">Repeat</keyword>
<feature type="domain" description="SLH" evidence="3">
    <location>
        <begin position="232"/>
        <end position="298"/>
    </location>
</feature>
<dbReference type="EMBL" id="JACRTC010000002">
    <property type="protein sequence ID" value="MBC8570169.1"/>
    <property type="molecule type" value="Genomic_DNA"/>
</dbReference>
<protein>
    <submittedName>
        <fullName evidence="4">Ig-like domain-containing protein</fullName>
    </submittedName>
</protein>